<comment type="caution">
    <text evidence="1">The sequence shown here is derived from an EMBL/GenBank/DDBJ whole genome shotgun (WGS) entry which is preliminary data.</text>
</comment>
<reference evidence="1 2" key="1">
    <citation type="submission" date="2019-03" db="EMBL/GenBank/DDBJ databases">
        <title>New insights into Acidothiobacillus thiooxidans sulfur metabolism through coupled gene expression, solution geochemistry, microscopy and spectroscopy analyses.</title>
        <authorList>
            <person name="Camacho D."/>
            <person name="Frazao R."/>
            <person name="Fouillen A."/>
            <person name="Nanci A."/>
            <person name="Lang B.F."/>
            <person name="Apte S.C."/>
            <person name="Baron C."/>
            <person name="Warren L.A."/>
        </authorList>
    </citation>
    <scope>NUCLEOTIDE SEQUENCE [LARGE SCALE GENOMIC DNA]</scope>
    <source>
        <strain evidence="1 2">ATCC 19377</strain>
    </source>
</reference>
<dbReference type="EMBL" id="SZUV01000001">
    <property type="protein sequence ID" value="TQN50372.1"/>
    <property type="molecule type" value="Genomic_DNA"/>
</dbReference>
<sequence length="58" mass="6467">MQRDYGAALNGFFLVFSESRNSKTDQEIKLIPACATKRQSLETRFGPQILQASGMAML</sequence>
<accession>A0A543Q221</accession>
<protein>
    <submittedName>
        <fullName evidence="1">Uncharacterized protein</fullName>
    </submittedName>
</protein>
<evidence type="ECO:0000313" key="2">
    <source>
        <dbReference type="Proteomes" id="UP000315403"/>
    </source>
</evidence>
<organism evidence="1 2">
    <name type="scientific">Acidithiobacillus thiooxidans ATCC 19377</name>
    <dbReference type="NCBI Taxonomy" id="637390"/>
    <lineage>
        <taxon>Bacteria</taxon>
        <taxon>Pseudomonadati</taxon>
        <taxon>Pseudomonadota</taxon>
        <taxon>Acidithiobacillia</taxon>
        <taxon>Acidithiobacillales</taxon>
        <taxon>Acidithiobacillaceae</taxon>
        <taxon>Acidithiobacillus</taxon>
    </lineage>
</organism>
<evidence type="ECO:0000313" key="1">
    <source>
        <dbReference type="EMBL" id="TQN50372.1"/>
    </source>
</evidence>
<dbReference type="Proteomes" id="UP000315403">
    <property type="component" value="Unassembled WGS sequence"/>
</dbReference>
<name>A0A543Q221_ACITH</name>
<dbReference type="AlphaFoldDB" id="A0A543Q221"/>
<dbReference type="RefSeq" id="WP_158627752.1">
    <property type="nucleotide sequence ID" value="NZ_SZUV01000001.1"/>
</dbReference>
<proteinExistence type="predicted"/>
<gene>
    <name evidence="1" type="ORF">DLNHIDIE_00225</name>
</gene>